<protein>
    <submittedName>
        <fullName evidence="1">Uncharacterized protein</fullName>
    </submittedName>
</protein>
<evidence type="ECO:0000313" key="2">
    <source>
        <dbReference type="Proteomes" id="UP000507470"/>
    </source>
</evidence>
<dbReference type="AlphaFoldDB" id="A0A6J8BHM3"/>
<proteinExistence type="predicted"/>
<name>A0A6J8BHM3_MYTCO</name>
<dbReference type="OrthoDB" id="289038at2759"/>
<organism evidence="1 2">
    <name type="scientific">Mytilus coruscus</name>
    <name type="common">Sea mussel</name>
    <dbReference type="NCBI Taxonomy" id="42192"/>
    <lineage>
        <taxon>Eukaryota</taxon>
        <taxon>Metazoa</taxon>
        <taxon>Spiralia</taxon>
        <taxon>Lophotrochozoa</taxon>
        <taxon>Mollusca</taxon>
        <taxon>Bivalvia</taxon>
        <taxon>Autobranchia</taxon>
        <taxon>Pteriomorphia</taxon>
        <taxon>Mytilida</taxon>
        <taxon>Mytiloidea</taxon>
        <taxon>Mytilidae</taxon>
        <taxon>Mytilinae</taxon>
        <taxon>Mytilus</taxon>
    </lineage>
</organism>
<sequence>MTWLEDEELVLDVILDGTQQCIPVHRDILEHLMWQLSETENGIAAADEDKVDDVDVVSVVAWTGHLDEAFDKELIADWVFYTYSICFPMNIFYMCLNVIPSPVGNSACSNTTMIFDTGLHVSFCPVSKELAFGRKPESGNTVETTQAEESEIMEKIRSEFQRLTTDNENVKESGSDMKLTHVLNINDFRRNFVKISQMIMEDHNADNCITYTLSTGGQEYDKKSLPSTAIYHEIQNADPILANELLHDDNAFEDTDKGSQQDTCNFMETLYQKLIGKGFLHQLQIRNKLKCIQSDVV</sequence>
<dbReference type="Proteomes" id="UP000507470">
    <property type="component" value="Unassembled WGS sequence"/>
</dbReference>
<reference evidence="1 2" key="1">
    <citation type="submission" date="2020-06" db="EMBL/GenBank/DDBJ databases">
        <authorList>
            <person name="Li R."/>
            <person name="Bekaert M."/>
        </authorList>
    </citation>
    <scope>NUCLEOTIDE SEQUENCE [LARGE SCALE GENOMIC DNA]</scope>
    <source>
        <strain evidence="2">wild</strain>
    </source>
</reference>
<gene>
    <name evidence="1" type="ORF">MCOR_18908</name>
</gene>
<keyword evidence="2" id="KW-1185">Reference proteome</keyword>
<accession>A0A6J8BHM3</accession>
<dbReference type="EMBL" id="CACVKT020003353">
    <property type="protein sequence ID" value="CAC5383136.1"/>
    <property type="molecule type" value="Genomic_DNA"/>
</dbReference>
<evidence type="ECO:0000313" key="1">
    <source>
        <dbReference type="EMBL" id="CAC5383136.1"/>
    </source>
</evidence>